<comment type="subcellular location">
    <subcellularLocation>
        <location evidence="1">Membrane</location>
        <topology evidence="1">Multi-pass membrane protein</topology>
    </subcellularLocation>
</comment>
<sequence>MKHRSQVAAKPETRIEPVRYPDQRLMFRCDVAAWVIMGITLVAVLWLHLIAGLLAGLMVFELVQVISARHHYIGVSRRAGGWIAVGLVALVVVLALVLGGLSVANIVTDKSDNLPALVRKMADIIGSARAYLPPWAREYLPANVNEIENTAAAWLRANARELQAFGERAGGMLLHLLVGMIIGAMVALTDLRPTRELPVLSRALEQRVSRLGQSFRRIVFAQIRISALNTFLTAIYLVVILPLLGVNLPLTKTMILVTFVAGLMPVIGNLISNTVIVVVSLSVSIYAALGSLVFLVAIHKLEYFVNARIIGGQIHARAWELLLAMLVMDAVFGIPGVIAAPIYYAYIKDELRARGLV</sequence>
<dbReference type="RefSeq" id="WP_379954182.1">
    <property type="nucleotide sequence ID" value="NZ_JAUYVI010000001.1"/>
</dbReference>
<keyword evidence="3 6" id="KW-0812">Transmembrane</keyword>
<feature type="transmembrane region" description="Helical" evidence="6">
    <location>
        <begin position="81"/>
        <end position="107"/>
    </location>
</feature>
<comment type="similarity">
    <text evidence="2">Belongs to the autoinducer-2 exporter (AI-2E) (TC 2.A.86) family.</text>
</comment>
<dbReference type="Proteomes" id="UP001230156">
    <property type="component" value="Unassembled WGS sequence"/>
</dbReference>
<feature type="transmembrane region" description="Helical" evidence="6">
    <location>
        <begin position="225"/>
        <end position="244"/>
    </location>
</feature>
<keyword evidence="5 6" id="KW-0472">Membrane</keyword>
<dbReference type="Pfam" id="PF01594">
    <property type="entry name" value="AI-2E_transport"/>
    <property type="match status" value="1"/>
</dbReference>
<evidence type="ECO:0000256" key="2">
    <source>
        <dbReference type="ARBA" id="ARBA00009773"/>
    </source>
</evidence>
<evidence type="ECO:0000313" key="8">
    <source>
        <dbReference type="Proteomes" id="UP001230156"/>
    </source>
</evidence>
<feature type="transmembrane region" description="Helical" evidence="6">
    <location>
        <begin position="250"/>
        <end position="268"/>
    </location>
</feature>
<feature type="transmembrane region" description="Helical" evidence="6">
    <location>
        <begin position="275"/>
        <end position="298"/>
    </location>
</feature>
<evidence type="ECO:0000256" key="5">
    <source>
        <dbReference type="ARBA" id="ARBA00023136"/>
    </source>
</evidence>
<keyword evidence="4 6" id="KW-1133">Transmembrane helix</keyword>
<comment type="caution">
    <text evidence="7">The sequence shown here is derived from an EMBL/GenBank/DDBJ whole genome shotgun (WGS) entry which is preliminary data.</text>
</comment>
<name>A0ABU0YGD9_9PROT</name>
<evidence type="ECO:0000256" key="4">
    <source>
        <dbReference type="ARBA" id="ARBA00022989"/>
    </source>
</evidence>
<dbReference type="EMBL" id="JAUYVI010000001">
    <property type="protein sequence ID" value="MDQ7246787.1"/>
    <property type="molecule type" value="Genomic_DNA"/>
</dbReference>
<protein>
    <submittedName>
        <fullName evidence="7">AI-2E family transporter</fullName>
    </submittedName>
</protein>
<evidence type="ECO:0000313" key="7">
    <source>
        <dbReference type="EMBL" id="MDQ7246787.1"/>
    </source>
</evidence>
<keyword evidence="8" id="KW-1185">Reference proteome</keyword>
<accession>A0ABU0YGD9</accession>
<evidence type="ECO:0000256" key="1">
    <source>
        <dbReference type="ARBA" id="ARBA00004141"/>
    </source>
</evidence>
<dbReference type="InterPro" id="IPR002549">
    <property type="entry name" value="AI-2E-like"/>
</dbReference>
<feature type="transmembrane region" description="Helical" evidence="6">
    <location>
        <begin position="31"/>
        <end position="60"/>
    </location>
</feature>
<reference evidence="8" key="1">
    <citation type="submission" date="2023-08" db="EMBL/GenBank/DDBJ databases">
        <title>Rhodospirillaceae gen. nov., a novel taxon isolated from the Yangtze River Yuezi River estuary sludge.</title>
        <authorList>
            <person name="Ruan L."/>
        </authorList>
    </citation>
    <scope>NUCLEOTIDE SEQUENCE [LARGE SCALE GENOMIC DNA]</scope>
    <source>
        <strain evidence="8">R-7</strain>
    </source>
</reference>
<evidence type="ECO:0000256" key="6">
    <source>
        <dbReference type="SAM" id="Phobius"/>
    </source>
</evidence>
<gene>
    <name evidence="7" type="ORF">Q8A70_03880</name>
</gene>
<feature type="transmembrane region" description="Helical" evidence="6">
    <location>
        <begin position="318"/>
        <end position="346"/>
    </location>
</feature>
<organism evidence="7 8">
    <name type="scientific">Dongia sedimenti</name>
    <dbReference type="NCBI Taxonomy" id="3064282"/>
    <lineage>
        <taxon>Bacteria</taxon>
        <taxon>Pseudomonadati</taxon>
        <taxon>Pseudomonadota</taxon>
        <taxon>Alphaproteobacteria</taxon>
        <taxon>Rhodospirillales</taxon>
        <taxon>Dongiaceae</taxon>
        <taxon>Dongia</taxon>
    </lineage>
</organism>
<proteinExistence type="inferred from homology"/>
<evidence type="ECO:0000256" key="3">
    <source>
        <dbReference type="ARBA" id="ARBA00022692"/>
    </source>
</evidence>